<feature type="transmembrane region" description="Helical" evidence="5">
    <location>
        <begin position="166"/>
        <end position="187"/>
    </location>
</feature>
<dbReference type="InterPro" id="IPR051788">
    <property type="entry name" value="MFS_Transporter"/>
</dbReference>
<dbReference type="EMBL" id="CAFABH010000017">
    <property type="protein sequence ID" value="CAB4830821.1"/>
    <property type="molecule type" value="Genomic_DNA"/>
</dbReference>
<feature type="transmembrane region" description="Helical" evidence="5">
    <location>
        <begin position="16"/>
        <end position="35"/>
    </location>
</feature>
<name>A0A6J7AD52_9ZZZZ</name>
<gene>
    <name evidence="7" type="ORF">UFOPK2510_00379</name>
    <name evidence="8" type="ORF">UFOPK2718_00264</name>
    <name evidence="9" type="ORF">UFOPK2936_00569</name>
    <name evidence="10" type="ORF">UFOPK3174_01071</name>
    <name evidence="11" type="ORF">UFOPK3328_01261</name>
    <name evidence="12" type="ORF">UFOPK3779_00374</name>
    <name evidence="13" type="ORF">UFOPK3913_00559</name>
    <name evidence="6" type="ORF">UFOPK4107_00101</name>
</gene>
<evidence type="ECO:0000313" key="8">
    <source>
        <dbReference type="EMBL" id="CAB4718158.1"/>
    </source>
</evidence>
<evidence type="ECO:0000313" key="10">
    <source>
        <dbReference type="EMBL" id="CAB4830821.1"/>
    </source>
</evidence>
<evidence type="ECO:0000256" key="4">
    <source>
        <dbReference type="ARBA" id="ARBA00023136"/>
    </source>
</evidence>
<feature type="transmembrane region" description="Helical" evidence="5">
    <location>
        <begin position="248"/>
        <end position="269"/>
    </location>
</feature>
<dbReference type="PANTHER" id="PTHR23514">
    <property type="entry name" value="BYPASS OF STOP CODON PROTEIN 6"/>
    <property type="match status" value="1"/>
</dbReference>
<keyword evidence="3 5" id="KW-1133">Transmembrane helix</keyword>
<evidence type="ECO:0000313" key="6">
    <source>
        <dbReference type="EMBL" id="CAB4330151.1"/>
    </source>
</evidence>
<feature type="transmembrane region" description="Helical" evidence="5">
    <location>
        <begin position="142"/>
        <end position="160"/>
    </location>
</feature>
<protein>
    <submittedName>
        <fullName evidence="10">Unannotated protein</fullName>
    </submittedName>
</protein>
<feature type="transmembrane region" description="Helical" evidence="5">
    <location>
        <begin position="103"/>
        <end position="121"/>
    </location>
</feature>
<organism evidence="10">
    <name type="scientific">freshwater metagenome</name>
    <dbReference type="NCBI Taxonomy" id="449393"/>
    <lineage>
        <taxon>unclassified sequences</taxon>
        <taxon>metagenomes</taxon>
        <taxon>ecological metagenomes</taxon>
    </lineage>
</organism>
<dbReference type="InterPro" id="IPR011701">
    <property type="entry name" value="MFS"/>
</dbReference>
<evidence type="ECO:0000256" key="2">
    <source>
        <dbReference type="ARBA" id="ARBA00022692"/>
    </source>
</evidence>
<comment type="subcellular location">
    <subcellularLocation>
        <location evidence="1">Membrane</location>
        <topology evidence="1">Multi-pass membrane protein</topology>
    </subcellularLocation>
</comment>
<dbReference type="SUPFAM" id="SSF103473">
    <property type="entry name" value="MFS general substrate transporter"/>
    <property type="match status" value="1"/>
</dbReference>
<accession>A0A6J7AD52</accession>
<dbReference type="EMBL" id="CAFBOC010000004">
    <property type="protein sequence ID" value="CAB4972676.1"/>
    <property type="molecule type" value="Genomic_DNA"/>
</dbReference>
<feature type="transmembrane region" description="Helical" evidence="5">
    <location>
        <begin position="309"/>
        <end position="336"/>
    </location>
</feature>
<dbReference type="EMBL" id="CAFBNH010000002">
    <property type="protein sequence ID" value="CAB4938771.1"/>
    <property type="molecule type" value="Genomic_DNA"/>
</dbReference>
<feature type="transmembrane region" description="Helical" evidence="5">
    <location>
        <begin position="373"/>
        <end position="392"/>
    </location>
</feature>
<dbReference type="Pfam" id="PF07690">
    <property type="entry name" value="MFS_1"/>
    <property type="match status" value="1"/>
</dbReference>
<dbReference type="GO" id="GO:0016020">
    <property type="term" value="C:membrane"/>
    <property type="evidence" value="ECO:0007669"/>
    <property type="project" value="UniProtKB-SubCell"/>
</dbReference>
<evidence type="ECO:0000313" key="13">
    <source>
        <dbReference type="EMBL" id="CAB4972676.1"/>
    </source>
</evidence>
<reference evidence="10" key="1">
    <citation type="submission" date="2020-05" db="EMBL/GenBank/DDBJ databases">
        <authorList>
            <person name="Chiriac C."/>
            <person name="Salcher M."/>
            <person name="Ghai R."/>
            <person name="Kavagutti S V."/>
        </authorList>
    </citation>
    <scope>NUCLEOTIDE SEQUENCE</scope>
</reference>
<feature type="transmembrane region" description="Helical" evidence="5">
    <location>
        <begin position="47"/>
        <end position="67"/>
    </location>
</feature>
<evidence type="ECO:0000256" key="3">
    <source>
        <dbReference type="ARBA" id="ARBA00022989"/>
    </source>
</evidence>
<keyword evidence="2 5" id="KW-0812">Transmembrane</keyword>
<proteinExistence type="predicted"/>
<feature type="transmembrane region" description="Helical" evidence="5">
    <location>
        <begin position="281"/>
        <end position="303"/>
    </location>
</feature>
<dbReference type="Gene3D" id="1.20.1250.20">
    <property type="entry name" value="MFS general substrate transporter like domains"/>
    <property type="match status" value="2"/>
</dbReference>
<dbReference type="CDD" id="cd17393">
    <property type="entry name" value="MFS_MosC_like"/>
    <property type="match status" value="1"/>
</dbReference>
<dbReference type="AlphaFoldDB" id="A0A6J7AD52"/>
<feature type="transmembrane region" description="Helical" evidence="5">
    <location>
        <begin position="207"/>
        <end position="228"/>
    </location>
</feature>
<dbReference type="PANTHER" id="PTHR23514:SF13">
    <property type="entry name" value="INNER MEMBRANE PROTEIN YBJJ"/>
    <property type="match status" value="1"/>
</dbReference>
<keyword evidence="4 5" id="KW-0472">Membrane</keyword>
<evidence type="ECO:0000313" key="12">
    <source>
        <dbReference type="EMBL" id="CAB4938771.1"/>
    </source>
</evidence>
<evidence type="ECO:0000256" key="1">
    <source>
        <dbReference type="ARBA" id="ARBA00004141"/>
    </source>
</evidence>
<dbReference type="InterPro" id="IPR036259">
    <property type="entry name" value="MFS_trans_sf"/>
</dbReference>
<dbReference type="EMBL" id="CAEZXO010000002">
    <property type="protein sequence ID" value="CAB4686538.1"/>
    <property type="molecule type" value="Genomic_DNA"/>
</dbReference>
<evidence type="ECO:0000313" key="11">
    <source>
        <dbReference type="EMBL" id="CAB4874312.1"/>
    </source>
</evidence>
<dbReference type="EMBL" id="CAESAE010000001">
    <property type="protein sequence ID" value="CAB4330151.1"/>
    <property type="molecule type" value="Genomic_DNA"/>
</dbReference>
<evidence type="ECO:0000256" key="5">
    <source>
        <dbReference type="SAM" id="Phobius"/>
    </source>
</evidence>
<evidence type="ECO:0000313" key="7">
    <source>
        <dbReference type="EMBL" id="CAB4686538.1"/>
    </source>
</evidence>
<dbReference type="EMBL" id="CAEZZW010000002">
    <property type="protein sequence ID" value="CAB4776685.1"/>
    <property type="molecule type" value="Genomic_DNA"/>
</dbReference>
<feature type="transmembrane region" description="Helical" evidence="5">
    <location>
        <begin position="348"/>
        <end position="367"/>
    </location>
</feature>
<sequence length="405" mass="42450">MSALTPIQSATRARNALWASFGVMGVVAMAWVPRIPEIKDSLHLNNGQFGLMLMGSTSGAVVGAQLSGRLIHTFASRRVAKVSSVWMPLGLIGMAYSKNALSLFISLFLMGLGYSILDICVNTQAVAVEKILKKRWMSSFHALWSTGAFVTTVFGGVIAAHTTPKFNLVFVGLLCLVLFVPGVAYLLDDELDDHDGGHEDTQAKIPLFGKSVAPLWAMGIGLFGALIAEGSVSDWSTILLRDHIGISKGLNASGFACFALAMIFSRFMGDYVLERLGPAKTVRIGGYMGGSAMAISIAIAVPLSSHSHIGALVVTNIGFIIAGLGMGPIWPAYILGASSVPGIAPGVGIARAGVIGLSAFFVGPALVGSLAQVTSLPIAFGLPAVMFIFSGYQSRAIKKSKSESK</sequence>
<dbReference type="EMBL" id="CAEZYM010000002">
    <property type="protein sequence ID" value="CAB4718158.1"/>
    <property type="molecule type" value="Genomic_DNA"/>
</dbReference>
<evidence type="ECO:0000313" key="9">
    <source>
        <dbReference type="EMBL" id="CAB4776685.1"/>
    </source>
</evidence>
<dbReference type="EMBL" id="CAFBLD010000008">
    <property type="protein sequence ID" value="CAB4874312.1"/>
    <property type="molecule type" value="Genomic_DNA"/>
</dbReference>
<dbReference type="GO" id="GO:0022857">
    <property type="term" value="F:transmembrane transporter activity"/>
    <property type="evidence" value="ECO:0007669"/>
    <property type="project" value="InterPro"/>
</dbReference>